<dbReference type="HAMAP" id="MF_01333_B">
    <property type="entry name" value="Ribosomal_uL5_B"/>
    <property type="match status" value="1"/>
</dbReference>
<keyword evidence="3 6" id="KW-0694">RNA-binding</keyword>
<keyword evidence="11" id="KW-1185">Reference proteome</keyword>
<accession>A0ABT4VGL7</accession>
<comment type="function">
    <text evidence="6">This is 1 of the proteins that bind and probably mediate the attachment of the 5S RNA into the large ribosomal subunit, where it forms part of the central protuberance. In the 70S ribosome it contacts protein S13 of the 30S subunit (bridge B1b), connecting the 2 subunits; this bridge is implicated in subunit movement. Contacts the P site tRNA; the 5S rRNA and some of its associated proteins might help stabilize positioning of ribosome-bound tRNAs.</text>
</comment>
<dbReference type="InterPro" id="IPR031309">
    <property type="entry name" value="Ribosomal_uL5_C"/>
</dbReference>
<evidence type="ECO:0000256" key="7">
    <source>
        <dbReference type="RuleBase" id="RU003930"/>
    </source>
</evidence>
<proteinExistence type="inferred from homology"/>
<dbReference type="GO" id="GO:0005840">
    <property type="term" value="C:ribosome"/>
    <property type="evidence" value="ECO:0007669"/>
    <property type="project" value="UniProtKB-KW"/>
</dbReference>
<sequence length="185" mass="20937">MAEANYEPRLKTEYGDRIREAMQEKFSYKNVMEIPRVEKIVINMGVGEATTDSKRPAAAAEDLAAISGQKAVVTHARKSIAGFKVREGMPIGAKVTLRQTRMYEFMDRLVNIALPRVRDFRGLNPKSFDGNGNFAMGIKEHIVFPEIDYDKVDQIWGMDIIVCTTAKTDDEARALLAEFNFPFRQ</sequence>
<keyword evidence="2 6" id="KW-0699">rRNA-binding</keyword>
<dbReference type="SUPFAM" id="SSF55282">
    <property type="entry name" value="RL5-like"/>
    <property type="match status" value="1"/>
</dbReference>
<dbReference type="EMBL" id="JAPJZH010000001">
    <property type="protein sequence ID" value="MDA4843845.1"/>
    <property type="molecule type" value="Genomic_DNA"/>
</dbReference>
<evidence type="ECO:0000256" key="1">
    <source>
        <dbReference type="ARBA" id="ARBA00008553"/>
    </source>
</evidence>
<dbReference type="PANTHER" id="PTHR11994">
    <property type="entry name" value="60S RIBOSOMAL PROTEIN L11-RELATED"/>
    <property type="match status" value="1"/>
</dbReference>
<dbReference type="InterPro" id="IPR002132">
    <property type="entry name" value="Ribosomal_uL5"/>
</dbReference>
<evidence type="ECO:0000259" key="8">
    <source>
        <dbReference type="Pfam" id="PF00281"/>
    </source>
</evidence>
<feature type="domain" description="Large ribosomal subunit protein uL5 C-terminal" evidence="9">
    <location>
        <begin position="90"/>
        <end position="183"/>
    </location>
</feature>
<gene>
    <name evidence="6 10" type="primary">rplE</name>
    <name evidence="10" type="ORF">OOZ53_00695</name>
</gene>
<dbReference type="InterPro" id="IPR022803">
    <property type="entry name" value="Ribosomal_uL5_dom_sf"/>
</dbReference>
<dbReference type="PROSITE" id="PS00358">
    <property type="entry name" value="RIBOSOMAL_L5"/>
    <property type="match status" value="1"/>
</dbReference>
<dbReference type="PIRSF" id="PIRSF002161">
    <property type="entry name" value="Ribosomal_L5"/>
    <property type="match status" value="1"/>
</dbReference>
<dbReference type="InterPro" id="IPR020930">
    <property type="entry name" value="Ribosomal_uL5_bac-type"/>
</dbReference>
<evidence type="ECO:0000256" key="4">
    <source>
        <dbReference type="ARBA" id="ARBA00022980"/>
    </source>
</evidence>
<evidence type="ECO:0000313" key="10">
    <source>
        <dbReference type="EMBL" id="MDA4843845.1"/>
    </source>
</evidence>
<dbReference type="Pfam" id="PF00673">
    <property type="entry name" value="Ribosomal_L5_C"/>
    <property type="match status" value="1"/>
</dbReference>
<feature type="domain" description="Large ribosomal subunit protein uL5 N-terminal" evidence="8">
    <location>
        <begin position="30"/>
        <end position="86"/>
    </location>
</feature>
<comment type="caution">
    <text evidence="10">The sequence shown here is derived from an EMBL/GenBank/DDBJ whole genome shotgun (WGS) entry which is preliminary data.</text>
</comment>
<evidence type="ECO:0000313" key="11">
    <source>
        <dbReference type="Proteomes" id="UP001148313"/>
    </source>
</evidence>
<evidence type="ECO:0000256" key="6">
    <source>
        <dbReference type="HAMAP-Rule" id="MF_01333"/>
    </source>
</evidence>
<keyword evidence="4 6" id="KW-0689">Ribosomal protein</keyword>
<dbReference type="NCBIfam" id="NF000585">
    <property type="entry name" value="PRK00010.1"/>
    <property type="match status" value="1"/>
</dbReference>
<keyword evidence="5 6" id="KW-0687">Ribonucleoprotein</keyword>
<dbReference type="Proteomes" id="UP001148313">
    <property type="component" value="Unassembled WGS sequence"/>
</dbReference>
<comment type="similarity">
    <text evidence="1 6 7">Belongs to the universal ribosomal protein uL5 family.</text>
</comment>
<dbReference type="Pfam" id="PF00281">
    <property type="entry name" value="Ribosomal_L5"/>
    <property type="match status" value="1"/>
</dbReference>
<organism evidence="10 11">
    <name type="scientific">Hoeflea poritis</name>
    <dbReference type="NCBI Taxonomy" id="2993659"/>
    <lineage>
        <taxon>Bacteria</taxon>
        <taxon>Pseudomonadati</taxon>
        <taxon>Pseudomonadota</taxon>
        <taxon>Alphaproteobacteria</taxon>
        <taxon>Hyphomicrobiales</taxon>
        <taxon>Rhizobiaceae</taxon>
        <taxon>Hoeflea</taxon>
    </lineage>
</organism>
<keyword evidence="6" id="KW-0820">tRNA-binding</keyword>
<dbReference type="InterPro" id="IPR031310">
    <property type="entry name" value="Ribosomal_uL5_N"/>
</dbReference>
<comment type="subunit">
    <text evidence="6">Part of the 50S ribosomal subunit; part of the 5S rRNA/L5/L18/L25 subcomplex. Contacts the 5S rRNA and the P site tRNA. Forms a bridge to the 30S subunit in the 70S ribosome.</text>
</comment>
<dbReference type="InterPro" id="IPR020929">
    <property type="entry name" value="Ribosomal_uL5_CS"/>
</dbReference>
<reference evidence="10" key="1">
    <citation type="submission" date="2022-11" db="EMBL/GenBank/DDBJ databases">
        <title>Hoeflea poritis sp. nov., isolated from scleractinian coral Porites lutea.</title>
        <authorList>
            <person name="Zhang G."/>
            <person name="Wei Q."/>
            <person name="Cai L."/>
        </authorList>
    </citation>
    <scope>NUCLEOTIDE SEQUENCE</scope>
    <source>
        <strain evidence="10">E7-10</strain>
    </source>
</reference>
<evidence type="ECO:0000256" key="3">
    <source>
        <dbReference type="ARBA" id="ARBA00022884"/>
    </source>
</evidence>
<evidence type="ECO:0000259" key="9">
    <source>
        <dbReference type="Pfam" id="PF00673"/>
    </source>
</evidence>
<name>A0ABT4VGL7_9HYPH</name>
<dbReference type="RefSeq" id="WP_271087355.1">
    <property type="nucleotide sequence ID" value="NZ_JAPJZH010000001.1"/>
</dbReference>
<dbReference type="Gene3D" id="3.30.1440.10">
    <property type="match status" value="1"/>
</dbReference>
<evidence type="ECO:0000256" key="5">
    <source>
        <dbReference type="ARBA" id="ARBA00023274"/>
    </source>
</evidence>
<protein>
    <recommendedName>
        <fullName evidence="6">Large ribosomal subunit protein uL5</fullName>
    </recommendedName>
</protein>
<evidence type="ECO:0000256" key="2">
    <source>
        <dbReference type="ARBA" id="ARBA00022730"/>
    </source>
</evidence>